<dbReference type="InterPro" id="IPR012292">
    <property type="entry name" value="Globin/Proto"/>
</dbReference>
<protein>
    <recommendedName>
        <fullName evidence="3">nitric oxide dioxygenase</fullName>
        <ecNumber evidence="3">1.14.12.17</ecNumber>
    </recommendedName>
</protein>
<keyword evidence="5 14" id="KW-0561">Oxygen transport</keyword>
<dbReference type="InterPro" id="IPR001709">
    <property type="entry name" value="Flavoprot_Pyr_Nucl_cyt_Rdtase"/>
</dbReference>
<dbReference type="Gene3D" id="2.40.30.10">
    <property type="entry name" value="Translation factors"/>
    <property type="match status" value="1"/>
</dbReference>
<dbReference type="PRINTS" id="PR00371">
    <property type="entry name" value="FPNCR"/>
</dbReference>
<dbReference type="InterPro" id="IPR001433">
    <property type="entry name" value="OxRdtase_FAD/NAD-bd"/>
</dbReference>
<keyword evidence="7" id="KW-0479">Metal-binding</keyword>
<organism evidence="17 18">
    <name type="scientific">Arsenicicoccus bolidensis</name>
    <dbReference type="NCBI Taxonomy" id="229480"/>
    <lineage>
        <taxon>Bacteria</taxon>
        <taxon>Bacillati</taxon>
        <taxon>Actinomycetota</taxon>
        <taxon>Actinomycetes</taxon>
        <taxon>Micrococcales</taxon>
        <taxon>Intrasporangiaceae</taxon>
        <taxon>Arsenicicoccus</taxon>
    </lineage>
</organism>
<evidence type="ECO:0000256" key="2">
    <source>
        <dbReference type="ARBA" id="ARBA00006401"/>
    </source>
</evidence>
<dbReference type="InterPro" id="IPR000971">
    <property type="entry name" value="Globin"/>
</dbReference>
<dbReference type="Gene3D" id="3.40.50.80">
    <property type="entry name" value="Nucleotide-binding domain of ferredoxin-NADP reductase (FNR) module"/>
    <property type="match status" value="1"/>
</dbReference>
<keyword evidence="11" id="KW-0520">NAD</keyword>
<keyword evidence="4 14" id="KW-0349">Heme</keyword>
<dbReference type="Pfam" id="PF00970">
    <property type="entry name" value="FAD_binding_6"/>
    <property type="match status" value="1"/>
</dbReference>
<comment type="catalytic activity">
    <reaction evidence="12">
        <text>2 nitric oxide + NADH + 2 O2 = 2 nitrate + NAD(+) + H(+)</text>
        <dbReference type="Rhea" id="RHEA:19469"/>
        <dbReference type="ChEBI" id="CHEBI:15378"/>
        <dbReference type="ChEBI" id="CHEBI:15379"/>
        <dbReference type="ChEBI" id="CHEBI:16480"/>
        <dbReference type="ChEBI" id="CHEBI:17632"/>
        <dbReference type="ChEBI" id="CHEBI:57540"/>
        <dbReference type="ChEBI" id="CHEBI:57945"/>
        <dbReference type="EC" id="1.14.12.17"/>
    </reaction>
</comment>
<comment type="similarity">
    <text evidence="2">In the C-terminal section; belongs to the flavoprotein pyridine nucleotide cytochrome reductase family.</text>
</comment>
<dbReference type="Gene3D" id="1.10.490.10">
    <property type="entry name" value="Globins"/>
    <property type="match status" value="1"/>
</dbReference>
<keyword evidence="14" id="KW-0813">Transport</keyword>
<evidence type="ECO:0000256" key="7">
    <source>
        <dbReference type="ARBA" id="ARBA00022723"/>
    </source>
</evidence>
<dbReference type="InterPro" id="IPR009050">
    <property type="entry name" value="Globin-like_sf"/>
</dbReference>
<keyword evidence="6" id="KW-0001">2Fe-2S</keyword>
<reference evidence="17 18" key="1">
    <citation type="submission" date="2022-02" db="EMBL/GenBank/DDBJ databases">
        <title>Uncovering new skin microbiome diversity through culturing and metagenomics.</title>
        <authorList>
            <person name="Conlan S."/>
            <person name="Deming C."/>
            <person name="Nisc Comparative Sequencing Program N."/>
            <person name="Segre J.A."/>
        </authorList>
    </citation>
    <scope>NUCLEOTIDE SEQUENCE [LARGE SCALE GENOMIC DNA]</scope>
    <source>
        <strain evidence="17 18">ACRQZ</strain>
    </source>
</reference>
<evidence type="ECO:0000256" key="12">
    <source>
        <dbReference type="ARBA" id="ARBA00048649"/>
    </source>
</evidence>
<name>A0ABS9Q2Q5_9MICO</name>
<dbReference type="InterPro" id="IPR008333">
    <property type="entry name" value="Cbr1-like_FAD-bd_dom"/>
</dbReference>
<dbReference type="InterPro" id="IPR017927">
    <property type="entry name" value="FAD-bd_FR_type"/>
</dbReference>
<comment type="catalytic activity">
    <reaction evidence="13">
        <text>2 nitric oxide + NADPH + 2 O2 = 2 nitrate + NADP(+) + H(+)</text>
        <dbReference type="Rhea" id="RHEA:19465"/>
        <dbReference type="ChEBI" id="CHEBI:15378"/>
        <dbReference type="ChEBI" id="CHEBI:15379"/>
        <dbReference type="ChEBI" id="CHEBI:16480"/>
        <dbReference type="ChEBI" id="CHEBI:17632"/>
        <dbReference type="ChEBI" id="CHEBI:57783"/>
        <dbReference type="ChEBI" id="CHEBI:58349"/>
        <dbReference type="EC" id="1.14.12.17"/>
    </reaction>
</comment>
<dbReference type="PROSITE" id="PS01033">
    <property type="entry name" value="GLOBIN"/>
    <property type="match status" value="1"/>
</dbReference>
<proteinExistence type="inferred from homology"/>
<dbReference type="CDD" id="cd06184">
    <property type="entry name" value="flavohem_like_fad_nad_binding"/>
    <property type="match status" value="1"/>
</dbReference>
<keyword evidence="9" id="KW-0408">Iron</keyword>
<dbReference type="Proteomes" id="UP001521931">
    <property type="component" value="Unassembled WGS sequence"/>
</dbReference>
<feature type="domain" description="Globin" evidence="15">
    <location>
        <begin position="1"/>
        <end position="140"/>
    </location>
</feature>
<dbReference type="Pfam" id="PF00042">
    <property type="entry name" value="Globin"/>
    <property type="match status" value="1"/>
</dbReference>
<keyword evidence="8" id="KW-0521">NADP</keyword>
<dbReference type="PANTHER" id="PTHR43396:SF3">
    <property type="entry name" value="FLAVOHEMOPROTEIN"/>
    <property type="match status" value="1"/>
</dbReference>
<evidence type="ECO:0000313" key="18">
    <source>
        <dbReference type="Proteomes" id="UP001521931"/>
    </source>
</evidence>
<dbReference type="SUPFAM" id="SSF52343">
    <property type="entry name" value="Ferredoxin reductase-like, C-terminal NADP-linked domain"/>
    <property type="match status" value="1"/>
</dbReference>
<dbReference type="CDD" id="cd14782">
    <property type="entry name" value="FHb-globin_2"/>
    <property type="match status" value="1"/>
</dbReference>
<evidence type="ECO:0000259" key="16">
    <source>
        <dbReference type="PROSITE" id="PS51384"/>
    </source>
</evidence>
<dbReference type="Pfam" id="PF00175">
    <property type="entry name" value="NAD_binding_1"/>
    <property type="match status" value="1"/>
</dbReference>
<evidence type="ECO:0000256" key="5">
    <source>
        <dbReference type="ARBA" id="ARBA00022621"/>
    </source>
</evidence>
<dbReference type="RefSeq" id="WP_029211753.1">
    <property type="nucleotide sequence ID" value="NZ_DAMCTM010000020.1"/>
</dbReference>
<evidence type="ECO:0000256" key="3">
    <source>
        <dbReference type="ARBA" id="ARBA00012229"/>
    </source>
</evidence>
<evidence type="ECO:0000256" key="6">
    <source>
        <dbReference type="ARBA" id="ARBA00022714"/>
    </source>
</evidence>
<keyword evidence="18" id="KW-1185">Reference proteome</keyword>
<dbReference type="SUPFAM" id="SSF63380">
    <property type="entry name" value="Riboflavin synthase domain-like"/>
    <property type="match status" value="1"/>
</dbReference>
<dbReference type="InterPro" id="IPR017938">
    <property type="entry name" value="Riboflavin_synthase-like_b-brl"/>
</dbReference>
<dbReference type="PANTHER" id="PTHR43396">
    <property type="entry name" value="FLAVOHEMOPROTEIN"/>
    <property type="match status" value="1"/>
</dbReference>
<dbReference type="InterPro" id="IPR039261">
    <property type="entry name" value="FNR_nucleotide-bd"/>
</dbReference>
<evidence type="ECO:0000256" key="13">
    <source>
        <dbReference type="ARBA" id="ARBA00049433"/>
    </source>
</evidence>
<evidence type="ECO:0000259" key="15">
    <source>
        <dbReference type="PROSITE" id="PS01033"/>
    </source>
</evidence>
<accession>A0ABS9Q2Q5</accession>
<sequence>MLSPQSTETVKATAGVVAEHAEEITKRFYPHMFEAHPELMRVFNKANQAIGEQPKALAASVVAYAVHLIDPAAPDFTPIMQRIAHKHVSLGIKSYEYTIVGHHLMWAIGDVLGDAVTPEIASAWDEVYWLFACQLIAEEGKLYALGGTDPEHPYRPYTVVERDDETPESFSLVIKPAEGELPSHRTGQYVGVAVDLPGGERQPRQYTISGVPGREAFRLTIKRVHGADDVPDGQVSNWLADNAQVGTVLEVSQPAGDVVLEESEAPLVLVSAGIGITPMAAILEDLSQRQPHRSIRVFHADRSHSTQALYTSMRGQAEAMNDVVGQFWYEEEAESAPTIHPARPGLMDLSDAEIPSGAKVFMCGPLPFMQVVRRTLIDKGVAPEDISYEVFGPDLWAQNPDNADNAA</sequence>
<evidence type="ECO:0000313" key="17">
    <source>
        <dbReference type="EMBL" id="MCG7322157.1"/>
    </source>
</evidence>
<dbReference type="SUPFAM" id="SSF46458">
    <property type="entry name" value="Globin-like"/>
    <property type="match status" value="1"/>
</dbReference>
<evidence type="ECO:0000256" key="8">
    <source>
        <dbReference type="ARBA" id="ARBA00022857"/>
    </source>
</evidence>
<gene>
    <name evidence="17" type="ORF">MHL29_09690</name>
</gene>
<evidence type="ECO:0000256" key="14">
    <source>
        <dbReference type="RuleBase" id="RU000356"/>
    </source>
</evidence>
<evidence type="ECO:0000256" key="10">
    <source>
        <dbReference type="ARBA" id="ARBA00023014"/>
    </source>
</evidence>
<evidence type="ECO:0000256" key="1">
    <source>
        <dbReference type="ARBA" id="ARBA00001970"/>
    </source>
</evidence>
<evidence type="ECO:0000256" key="4">
    <source>
        <dbReference type="ARBA" id="ARBA00022617"/>
    </source>
</evidence>
<evidence type="ECO:0000256" key="9">
    <source>
        <dbReference type="ARBA" id="ARBA00023004"/>
    </source>
</evidence>
<comment type="cofactor">
    <cofactor evidence="1">
        <name>heme b</name>
        <dbReference type="ChEBI" id="CHEBI:60344"/>
    </cofactor>
</comment>
<comment type="similarity">
    <text evidence="14">Belongs to the globin family.</text>
</comment>
<keyword evidence="10" id="KW-0411">Iron-sulfur</keyword>
<dbReference type="EMBL" id="JAKRCV010000027">
    <property type="protein sequence ID" value="MCG7322157.1"/>
    <property type="molecule type" value="Genomic_DNA"/>
</dbReference>
<dbReference type="PRINTS" id="PR00410">
    <property type="entry name" value="PHEHYDRXLASE"/>
</dbReference>
<dbReference type="EC" id="1.14.12.17" evidence="3"/>
<feature type="domain" description="FAD-binding FR-type" evidence="16">
    <location>
        <begin position="152"/>
        <end position="261"/>
    </location>
</feature>
<evidence type="ECO:0000256" key="11">
    <source>
        <dbReference type="ARBA" id="ARBA00023027"/>
    </source>
</evidence>
<comment type="caution">
    <text evidence="17">The sequence shown here is derived from an EMBL/GenBank/DDBJ whole genome shotgun (WGS) entry which is preliminary data.</text>
</comment>
<dbReference type="PROSITE" id="PS51384">
    <property type="entry name" value="FAD_FR"/>
    <property type="match status" value="1"/>
</dbReference>